<evidence type="ECO:0000256" key="7">
    <source>
        <dbReference type="ARBA" id="ARBA00031303"/>
    </source>
</evidence>
<dbReference type="OrthoDB" id="1093at2759"/>
<dbReference type="InterPro" id="IPR000717">
    <property type="entry name" value="PCI_dom"/>
</dbReference>
<evidence type="ECO:0000256" key="6">
    <source>
        <dbReference type="ARBA" id="ARBA00029749"/>
    </source>
</evidence>
<dbReference type="Pfam" id="PF01399">
    <property type="entry name" value="PCI"/>
    <property type="match status" value="1"/>
</dbReference>
<feature type="domain" description="PCI" evidence="9">
    <location>
        <begin position="173"/>
        <end position="340"/>
    </location>
</feature>
<dbReference type="PANTHER" id="PTHR10539">
    <property type="entry name" value="26S PROTEASOME NON-ATPASE REGULATORY SUBUNIT 13"/>
    <property type="match status" value="1"/>
</dbReference>
<evidence type="ECO:0000256" key="5">
    <source>
        <dbReference type="ARBA" id="ARBA00022942"/>
    </source>
</evidence>
<evidence type="ECO:0000313" key="13">
    <source>
        <dbReference type="EMBL" id="SVE81306.1"/>
    </source>
</evidence>
<dbReference type="InterPro" id="IPR035298">
    <property type="entry name" value="PSMD13"/>
</dbReference>
<dbReference type="EMBL" id="LRGB01001937">
    <property type="protein sequence ID" value="KZS09892.1"/>
    <property type="molecule type" value="Genomic_DNA"/>
</dbReference>
<accession>A0A0P5XZ53</accession>
<evidence type="ECO:0000256" key="1">
    <source>
        <dbReference type="ARBA" id="ARBA00002362"/>
    </source>
</evidence>
<name>A0A0P5XZ53_9CRUS</name>
<evidence type="ECO:0000313" key="16">
    <source>
        <dbReference type="Proteomes" id="UP000076858"/>
    </source>
</evidence>
<reference evidence="10 16" key="1">
    <citation type="submission" date="2016-03" db="EMBL/GenBank/DDBJ databases">
        <title>EvidentialGene: Evidence-directed Construction of Genes on Genomes.</title>
        <authorList>
            <person name="Gilbert D.G."/>
            <person name="Choi J.-H."/>
            <person name="Mockaitis K."/>
            <person name="Colbourne J."/>
            <person name="Pfrender M."/>
        </authorList>
    </citation>
    <scope>NUCLEOTIDE SEQUENCE [LARGE SCALE GENOMIC DNA]</scope>
    <source>
        <strain evidence="10 16">Xinb3</strain>
        <tissue evidence="10">Complete organism</tissue>
    </source>
</reference>
<dbReference type="EMBL" id="LR010490">
    <property type="protein sequence ID" value="SVE80109.1"/>
    <property type="molecule type" value="mRNA"/>
</dbReference>
<dbReference type="SUPFAM" id="SSF46785">
    <property type="entry name" value="Winged helix' DNA-binding domain"/>
    <property type="match status" value="1"/>
</dbReference>
<evidence type="ECO:0000313" key="15">
    <source>
        <dbReference type="EMBL" id="SVE83062.1"/>
    </source>
</evidence>
<organism evidence="10 16">
    <name type="scientific">Daphnia magna</name>
    <dbReference type="NCBI Taxonomy" id="35525"/>
    <lineage>
        <taxon>Eukaryota</taxon>
        <taxon>Metazoa</taxon>
        <taxon>Ecdysozoa</taxon>
        <taxon>Arthropoda</taxon>
        <taxon>Crustacea</taxon>
        <taxon>Branchiopoda</taxon>
        <taxon>Diplostraca</taxon>
        <taxon>Cladocera</taxon>
        <taxon>Anomopoda</taxon>
        <taxon>Daphniidae</taxon>
        <taxon>Daphnia</taxon>
    </lineage>
</organism>
<dbReference type="GO" id="GO:0005634">
    <property type="term" value="C:nucleus"/>
    <property type="evidence" value="ECO:0007669"/>
    <property type="project" value="TreeGrafter"/>
</dbReference>
<evidence type="ECO:0000256" key="2">
    <source>
        <dbReference type="ARBA" id="ARBA00006207"/>
    </source>
</evidence>
<dbReference type="EMBL" id="LR013443">
    <property type="protein sequence ID" value="SVE83062.1"/>
    <property type="molecule type" value="mRNA"/>
</dbReference>
<proteinExistence type="evidence at transcript level"/>
<dbReference type="EMBL" id="LR012869">
    <property type="protein sequence ID" value="SVE82488.1"/>
    <property type="molecule type" value="mRNA"/>
</dbReference>
<comment type="subunit">
    <text evidence="3">Component of the 19S proteasome regulatory particle complex. The 26S proteasome consists of a 20S core particle (CP) and two 19S regulatory subunits (RP). The regulatory particle is made of a lid composed of 9 subunits including PSMD13, a base containing 6 ATPases and few additional components.</text>
</comment>
<dbReference type="InterPro" id="IPR036390">
    <property type="entry name" value="WH_DNA-bd_sf"/>
</dbReference>
<evidence type="ECO:0000256" key="8">
    <source>
        <dbReference type="ARBA" id="ARBA00032323"/>
    </source>
</evidence>
<dbReference type="Proteomes" id="UP000076858">
    <property type="component" value="Unassembled WGS sequence"/>
</dbReference>
<sequence length="379" mass="43018">MRDVAKYLSSKQNTVDQELAAEWAKLESLYNKKLWHQLTIEMLDFVKHPSLQSNNELVQLYENFVADFENKINLLSLTEMCAVIVKQMGTPEDRLSFLKQLQEKVKANKEALALCKVLSGGIILHEKGDQAETKNIMEEIEKILDDTDGITPVHGRYYSLCSDFYRIYGKHADFYRASLRYLGCIELTSLSAAEQKSQAFHLGIAALLGEGIYNLGELLAHPVLESLKNQEESWLVDLLFIMNAGDIAGFHKLRPRWSSQADLVTNERIVLQKITLLALMEMTFKRPATKRNLSFKDIAASTGAREDEVELLVMKALAQGLLKGTIDQVDSIAHFTWVQPRVLDKTQLSSMMTRLENWCKDIESVETLVETKANDILTM</sequence>
<evidence type="ECO:0000313" key="10">
    <source>
        <dbReference type="EMBL" id="KZS09892.1"/>
    </source>
</evidence>
<dbReference type="AlphaFoldDB" id="A0A0P5XZ53"/>
<protein>
    <recommendedName>
        <fullName evidence="4">26S proteasome non-ATPase regulatory subunit 13</fullName>
    </recommendedName>
    <alternativeName>
        <fullName evidence="6">26S proteasome regulatory subunit RPN9</fullName>
    </alternativeName>
    <alternativeName>
        <fullName evidence="8">26S proteasome regulatory subunit S11</fullName>
    </alternativeName>
    <alternativeName>
        <fullName evidence="7">26S proteasome regulatory subunit p40.5</fullName>
    </alternativeName>
</protein>
<dbReference type="InterPro" id="IPR054179">
    <property type="entry name" value="PSD13_N"/>
</dbReference>
<dbReference type="PANTHER" id="PTHR10539:SF0">
    <property type="entry name" value="26S PROTEASOME NON-ATPASE REGULATORY SUBUNIT 13"/>
    <property type="match status" value="1"/>
</dbReference>
<keyword evidence="5 10" id="KW-0647">Proteasome</keyword>
<evidence type="ECO:0000313" key="12">
    <source>
        <dbReference type="EMBL" id="SVE80109.1"/>
    </source>
</evidence>
<dbReference type="Pfam" id="PF22037">
    <property type="entry name" value="PSD13_N"/>
    <property type="match status" value="1"/>
</dbReference>
<dbReference type="GO" id="GO:0006511">
    <property type="term" value="P:ubiquitin-dependent protein catabolic process"/>
    <property type="evidence" value="ECO:0007669"/>
    <property type="project" value="TreeGrafter"/>
</dbReference>
<evidence type="ECO:0000313" key="11">
    <source>
        <dbReference type="EMBL" id="SVE79480.1"/>
    </source>
</evidence>
<dbReference type="GO" id="GO:0005829">
    <property type="term" value="C:cytosol"/>
    <property type="evidence" value="ECO:0007669"/>
    <property type="project" value="TreeGrafter"/>
</dbReference>
<dbReference type="SMART" id="SM00088">
    <property type="entry name" value="PINT"/>
    <property type="match status" value="1"/>
</dbReference>
<gene>
    <name evidence="11" type="primary">EOG090X05V9</name>
    <name evidence="10" type="ORF">APZ42_025684</name>
</gene>
<comment type="similarity">
    <text evidence="2">Belongs to the proteasome subunit S11 family.</text>
</comment>
<dbReference type="GO" id="GO:0005198">
    <property type="term" value="F:structural molecule activity"/>
    <property type="evidence" value="ECO:0007669"/>
    <property type="project" value="TreeGrafter"/>
</dbReference>
<evidence type="ECO:0000259" key="9">
    <source>
        <dbReference type="PROSITE" id="PS50250"/>
    </source>
</evidence>
<dbReference type="STRING" id="35525.A0A0P5XZ53"/>
<dbReference type="EMBL" id="LR009861">
    <property type="protein sequence ID" value="SVE79480.1"/>
    <property type="molecule type" value="mRNA"/>
</dbReference>
<dbReference type="EMBL" id="LR011687">
    <property type="protein sequence ID" value="SVE81306.1"/>
    <property type="molecule type" value="mRNA"/>
</dbReference>
<reference evidence="11" key="2">
    <citation type="submission" date="2018-08" db="EMBL/GenBank/DDBJ databases">
        <authorList>
            <person name="Cornetti L."/>
        </authorList>
    </citation>
    <scope>NUCLEOTIDE SEQUENCE</scope>
    <source>
        <strain evidence="11">CA-CH-1</strain>
        <strain evidence="12">CH-H-1</strain>
        <strain evidence="15">FI-XINB3</strain>
        <strain evidence="13">GB-EK1-32</strain>
        <strain evidence="14">RU-SAM-5</strain>
    </source>
</reference>
<evidence type="ECO:0000313" key="14">
    <source>
        <dbReference type="EMBL" id="SVE82488.1"/>
    </source>
</evidence>
<evidence type="ECO:0000256" key="4">
    <source>
        <dbReference type="ARBA" id="ARBA00015732"/>
    </source>
</evidence>
<dbReference type="GO" id="GO:0008541">
    <property type="term" value="C:proteasome regulatory particle, lid subcomplex"/>
    <property type="evidence" value="ECO:0007669"/>
    <property type="project" value="TreeGrafter"/>
</dbReference>
<evidence type="ECO:0000256" key="3">
    <source>
        <dbReference type="ARBA" id="ARBA00011441"/>
    </source>
</evidence>
<keyword evidence="16" id="KW-1185">Reference proteome</keyword>
<dbReference type="PROSITE" id="PS50250">
    <property type="entry name" value="PCI"/>
    <property type="match status" value="1"/>
</dbReference>
<comment type="function">
    <text evidence="1">Component of the 26S proteasome, a multiprotein complex involved in the ATP-dependent degradation of ubiquitinated proteins. This complex plays a key role in the maintenance of protein homeostasis by removing misfolded or damaged proteins, which could impair cellular functions, and by removing proteins whose functions are no longer required. Therefore, the proteasome participates in numerous cellular processes, including cell cycle progression, apoptosis, or DNA damage repair.</text>
</comment>